<keyword evidence="4 7" id="KW-1133">Transmembrane helix</keyword>
<protein>
    <submittedName>
        <fullName evidence="8">Amino acid/polyamine transporter I</fullName>
    </submittedName>
</protein>
<dbReference type="Proteomes" id="UP000326950">
    <property type="component" value="Unassembled WGS sequence"/>
</dbReference>
<feature type="transmembrane region" description="Helical" evidence="7">
    <location>
        <begin position="290"/>
        <end position="313"/>
    </location>
</feature>
<dbReference type="OrthoDB" id="2417308at2759"/>
<feature type="transmembrane region" description="Helical" evidence="7">
    <location>
        <begin position="88"/>
        <end position="113"/>
    </location>
</feature>
<evidence type="ECO:0000256" key="5">
    <source>
        <dbReference type="ARBA" id="ARBA00023136"/>
    </source>
</evidence>
<dbReference type="InterPro" id="IPR002293">
    <property type="entry name" value="AA/rel_permease1"/>
</dbReference>
<dbReference type="PANTHER" id="PTHR45649:SF11">
    <property type="entry name" value="TRANSPORTER, PUTATIVE (EUROFUNG)-RELATED"/>
    <property type="match status" value="1"/>
</dbReference>
<feature type="transmembrane region" description="Helical" evidence="7">
    <location>
        <begin position="489"/>
        <end position="511"/>
    </location>
</feature>
<accession>A0A5N6UZZ6</accession>
<evidence type="ECO:0000313" key="8">
    <source>
        <dbReference type="EMBL" id="KAE8164275.1"/>
    </source>
</evidence>
<dbReference type="EMBL" id="ML738609">
    <property type="protein sequence ID" value="KAE8164275.1"/>
    <property type="molecule type" value="Genomic_DNA"/>
</dbReference>
<feature type="transmembrane region" description="Helical" evidence="7">
    <location>
        <begin position="393"/>
        <end position="411"/>
    </location>
</feature>
<dbReference type="GO" id="GO:0016020">
    <property type="term" value="C:membrane"/>
    <property type="evidence" value="ECO:0007669"/>
    <property type="project" value="UniProtKB-SubCell"/>
</dbReference>
<evidence type="ECO:0000256" key="1">
    <source>
        <dbReference type="ARBA" id="ARBA00004141"/>
    </source>
</evidence>
<feature type="region of interest" description="Disordered" evidence="6">
    <location>
        <begin position="1"/>
        <end position="35"/>
    </location>
</feature>
<dbReference type="Gene3D" id="1.20.1740.10">
    <property type="entry name" value="Amino acid/polyamine transporter I"/>
    <property type="match status" value="1"/>
</dbReference>
<evidence type="ECO:0000256" key="7">
    <source>
        <dbReference type="SAM" id="Phobius"/>
    </source>
</evidence>
<gene>
    <name evidence="8" type="ORF">BDV40DRAFT_260673</name>
</gene>
<sequence length="547" mass="59739">MTKGRACLGSKMSHSNASRSHRQASNNTMHNQSDVDDQALEAQGYTRAMPRRFSPLSLLSLGFAMTATWNGFGSAIETSLAEASSSGTIWTLIVAAMMNLVVSLGMAELVSAYPNSGAQYYWSFRVARSDWAPFASYMSACVSTCGWWLGLASVCNFVAAMVLAMLHLCIEGYTVSPWHQWLCFTSVAWLAVTFNIFGTRLLPTFNRLLLYFSLSTLLISIIIILGCAAPNFQSTTWVFADLKSSNHSYGKGFLLVLCLLNNTYGFMGTDAGAHLSEEIPSPATNAPKVIVYPIIIGLVTAWPFAVACMYVIVDIEKVVNPPSGIGLIEIYYQATGSKTITIILLAAFAFCLFGCAVANITGSSRQIWAASRDNCYPLSTWWARIHPQFQMPVNAAVLSGAFTTLYGLIYVGSTTAFTSMVSANIVFMMTSYVIPQGILAWRGRSTVLPGRPFDLGKWGQLVNVTSCLWVTFLDVVACFPTTLPVTTSNMNWVSVVILAFAAYTLMAWCLWQRHVFKGPSVNLLVQEQYSLIPSDSNDGVSKDVKGE</sequence>
<dbReference type="PIRSF" id="PIRSF006060">
    <property type="entry name" value="AA_transporter"/>
    <property type="match status" value="1"/>
</dbReference>
<evidence type="ECO:0000256" key="6">
    <source>
        <dbReference type="SAM" id="MobiDB-lite"/>
    </source>
</evidence>
<comment type="subcellular location">
    <subcellularLocation>
        <location evidence="1">Membrane</location>
        <topology evidence="1">Multi-pass membrane protein</topology>
    </subcellularLocation>
</comment>
<evidence type="ECO:0000256" key="2">
    <source>
        <dbReference type="ARBA" id="ARBA00022448"/>
    </source>
</evidence>
<name>A0A5N6UZZ6_ASPTM</name>
<keyword evidence="2" id="KW-0813">Transport</keyword>
<dbReference type="PANTHER" id="PTHR45649">
    <property type="entry name" value="AMINO-ACID PERMEASE BAT1"/>
    <property type="match status" value="1"/>
</dbReference>
<feature type="transmembrane region" description="Helical" evidence="7">
    <location>
        <begin position="417"/>
        <end position="441"/>
    </location>
</feature>
<feature type="transmembrane region" description="Helical" evidence="7">
    <location>
        <begin position="461"/>
        <end position="483"/>
    </location>
</feature>
<evidence type="ECO:0000313" key="9">
    <source>
        <dbReference type="Proteomes" id="UP000326950"/>
    </source>
</evidence>
<dbReference type="GO" id="GO:0022857">
    <property type="term" value="F:transmembrane transporter activity"/>
    <property type="evidence" value="ECO:0007669"/>
    <property type="project" value="InterPro"/>
</dbReference>
<evidence type="ECO:0000256" key="3">
    <source>
        <dbReference type="ARBA" id="ARBA00022692"/>
    </source>
</evidence>
<keyword evidence="3 7" id="KW-0812">Transmembrane</keyword>
<organism evidence="8 9">
    <name type="scientific">Aspergillus tamarii</name>
    <dbReference type="NCBI Taxonomy" id="41984"/>
    <lineage>
        <taxon>Eukaryota</taxon>
        <taxon>Fungi</taxon>
        <taxon>Dikarya</taxon>
        <taxon>Ascomycota</taxon>
        <taxon>Pezizomycotina</taxon>
        <taxon>Eurotiomycetes</taxon>
        <taxon>Eurotiomycetidae</taxon>
        <taxon>Eurotiales</taxon>
        <taxon>Aspergillaceae</taxon>
        <taxon>Aspergillus</taxon>
        <taxon>Aspergillus subgen. Circumdati</taxon>
    </lineage>
</organism>
<feature type="transmembrane region" description="Helical" evidence="7">
    <location>
        <begin position="209"/>
        <end position="232"/>
    </location>
</feature>
<dbReference type="Pfam" id="PF13520">
    <property type="entry name" value="AA_permease_2"/>
    <property type="match status" value="1"/>
</dbReference>
<feature type="transmembrane region" description="Helical" evidence="7">
    <location>
        <begin position="340"/>
        <end position="362"/>
    </location>
</feature>
<feature type="transmembrane region" description="Helical" evidence="7">
    <location>
        <begin position="56"/>
        <end position="76"/>
    </location>
</feature>
<feature type="transmembrane region" description="Helical" evidence="7">
    <location>
        <begin position="134"/>
        <end position="166"/>
    </location>
</feature>
<keyword evidence="9" id="KW-1185">Reference proteome</keyword>
<feature type="compositionally biased region" description="Polar residues" evidence="6">
    <location>
        <begin position="12"/>
        <end position="32"/>
    </location>
</feature>
<feature type="transmembrane region" description="Helical" evidence="7">
    <location>
        <begin position="178"/>
        <end position="197"/>
    </location>
</feature>
<dbReference type="AlphaFoldDB" id="A0A5N6UZZ6"/>
<reference evidence="8 9" key="1">
    <citation type="submission" date="2019-04" db="EMBL/GenBank/DDBJ databases">
        <title>Friends and foes A comparative genomics study of 23 Aspergillus species from section Flavi.</title>
        <authorList>
            <consortium name="DOE Joint Genome Institute"/>
            <person name="Kjaerbolling I."/>
            <person name="Vesth T."/>
            <person name="Frisvad J.C."/>
            <person name="Nybo J.L."/>
            <person name="Theobald S."/>
            <person name="Kildgaard S."/>
            <person name="Isbrandt T."/>
            <person name="Kuo A."/>
            <person name="Sato A."/>
            <person name="Lyhne E.K."/>
            <person name="Kogle M.E."/>
            <person name="Wiebenga A."/>
            <person name="Kun R.S."/>
            <person name="Lubbers R.J."/>
            <person name="Makela M.R."/>
            <person name="Barry K."/>
            <person name="Chovatia M."/>
            <person name="Clum A."/>
            <person name="Daum C."/>
            <person name="Haridas S."/>
            <person name="He G."/>
            <person name="LaButti K."/>
            <person name="Lipzen A."/>
            <person name="Mondo S."/>
            <person name="Riley R."/>
            <person name="Salamov A."/>
            <person name="Simmons B.A."/>
            <person name="Magnuson J.K."/>
            <person name="Henrissat B."/>
            <person name="Mortensen U.H."/>
            <person name="Larsen T.O."/>
            <person name="Devries R.P."/>
            <person name="Grigoriev I.V."/>
            <person name="Machida M."/>
            <person name="Baker S.E."/>
            <person name="Andersen M.R."/>
        </authorList>
    </citation>
    <scope>NUCLEOTIDE SEQUENCE [LARGE SCALE GENOMIC DNA]</scope>
    <source>
        <strain evidence="8 9">CBS 117626</strain>
    </source>
</reference>
<evidence type="ECO:0000256" key="4">
    <source>
        <dbReference type="ARBA" id="ARBA00022989"/>
    </source>
</evidence>
<keyword evidence="5 7" id="KW-0472">Membrane</keyword>
<proteinExistence type="predicted"/>